<dbReference type="InterPro" id="IPR025665">
    <property type="entry name" value="Beta-barrel_OMP_2"/>
</dbReference>
<evidence type="ECO:0000259" key="2">
    <source>
        <dbReference type="Pfam" id="PF13568"/>
    </source>
</evidence>
<dbReference type="OrthoDB" id="666719at2"/>
<evidence type="ECO:0000313" key="3">
    <source>
        <dbReference type="EMBL" id="TWR28083.1"/>
    </source>
</evidence>
<keyword evidence="4" id="KW-1185">Reference proteome</keyword>
<dbReference type="EMBL" id="VOEI01000001">
    <property type="protein sequence ID" value="TWR28083.1"/>
    <property type="molecule type" value="Genomic_DNA"/>
</dbReference>
<gene>
    <name evidence="3" type="ORF">FPZ42_02385</name>
</gene>
<reference evidence="3 4" key="1">
    <citation type="submission" date="2019-07" db="EMBL/GenBank/DDBJ databases">
        <authorList>
            <person name="Kim J."/>
        </authorList>
    </citation>
    <scope>NUCLEOTIDE SEQUENCE [LARGE SCALE GENOMIC DNA]</scope>
    <source>
        <strain evidence="3 4">MJ1a</strain>
    </source>
</reference>
<keyword evidence="1" id="KW-0732">Signal</keyword>
<feature type="signal peptide" evidence="1">
    <location>
        <begin position="1"/>
        <end position="19"/>
    </location>
</feature>
<feature type="domain" description="Outer membrane protein beta-barrel" evidence="2">
    <location>
        <begin position="100"/>
        <end position="244"/>
    </location>
</feature>
<dbReference type="Proteomes" id="UP000318010">
    <property type="component" value="Unassembled WGS sequence"/>
</dbReference>
<sequence>MKRLLFTIIIGLAATSLFAQTTTIDSVKTDTTKSRRTRIRLGFGDDVAQVNINDTTRRASKAPGFSFGLTFTRFDIGLTTLNDNGSFTLSPTNSFLNYRSWRSSSIGFDVLQLGYRFSSSFRFYVAGGFDWTNLRLRNNITIQRGGNALTYTQDDVQYSKNRLSATYIRIPISFDFRTHDDADGRRFHFVVGPDLGIRISNSLKQESSQGDTKLSGDYHFAKFRYGAAARIGYGAIGIFAKYYFNNMFDNSPAQDGLKQFNFGMSVGW</sequence>
<feature type="chain" id="PRO_5021955241" evidence="1">
    <location>
        <begin position="20"/>
        <end position="268"/>
    </location>
</feature>
<dbReference type="Pfam" id="PF13568">
    <property type="entry name" value="OMP_b-brl_2"/>
    <property type="match status" value="1"/>
</dbReference>
<dbReference type="AlphaFoldDB" id="A0A563U9X2"/>
<organism evidence="3 4">
    <name type="scientific">Mucilaginibacter achroorhodeus</name>
    <dbReference type="NCBI Taxonomy" id="2599294"/>
    <lineage>
        <taxon>Bacteria</taxon>
        <taxon>Pseudomonadati</taxon>
        <taxon>Bacteroidota</taxon>
        <taxon>Sphingobacteriia</taxon>
        <taxon>Sphingobacteriales</taxon>
        <taxon>Sphingobacteriaceae</taxon>
        <taxon>Mucilaginibacter</taxon>
    </lineage>
</organism>
<name>A0A563U9X2_9SPHI</name>
<evidence type="ECO:0000256" key="1">
    <source>
        <dbReference type="SAM" id="SignalP"/>
    </source>
</evidence>
<proteinExistence type="predicted"/>
<protein>
    <submittedName>
        <fullName evidence="3">PorT family protein</fullName>
    </submittedName>
</protein>
<accession>A0A563U9X2</accession>
<dbReference type="RefSeq" id="WP_146268891.1">
    <property type="nucleotide sequence ID" value="NZ_VOEI01000001.1"/>
</dbReference>
<evidence type="ECO:0000313" key="4">
    <source>
        <dbReference type="Proteomes" id="UP000318010"/>
    </source>
</evidence>
<comment type="caution">
    <text evidence="3">The sequence shown here is derived from an EMBL/GenBank/DDBJ whole genome shotgun (WGS) entry which is preliminary data.</text>
</comment>